<protein>
    <submittedName>
        <fullName evidence="1">(Atlantic silverside) hypothetical protein</fullName>
    </submittedName>
</protein>
<dbReference type="EMBL" id="CAJRST010005557">
    <property type="protein sequence ID" value="CAG5888658.1"/>
    <property type="molecule type" value="Genomic_DNA"/>
</dbReference>
<organism evidence="1 2">
    <name type="scientific">Menidia menidia</name>
    <name type="common">Atlantic silverside</name>
    <dbReference type="NCBI Taxonomy" id="238744"/>
    <lineage>
        <taxon>Eukaryota</taxon>
        <taxon>Metazoa</taxon>
        <taxon>Chordata</taxon>
        <taxon>Craniata</taxon>
        <taxon>Vertebrata</taxon>
        <taxon>Euteleostomi</taxon>
        <taxon>Actinopterygii</taxon>
        <taxon>Neopterygii</taxon>
        <taxon>Teleostei</taxon>
        <taxon>Neoteleostei</taxon>
        <taxon>Acanthomorphata</taxon>
        <taxon>Ovalentaria</taxon>
        <taxon>Atherinomorphae</taxon>
        <taxon>Atheriniformes</taxon>
        <taxon>Atherinopsidae</taxon>
        <taxon>Menidiinae</taxon>
        <taxon>Menidia</taxon>
    </lineage>
</organism>
<reference evidence="1" key="1">
    <citation type="submission" date="2021-05" db="EMBL/GenBank/DDBJ databases">
        <authorList>
            <person name="Tigano A."/>
        </authorList>
    </citation>
    <scope>NUCLEOTIDE SEQUENCE</scope>
</reference>
<evidence type="ECO:0000313" key="1">
    <source>
        <dbReference type="EMBL" id="CAG5888658.1"/>
    </source>
</evidence>
<proteinExistence type="predicted"/>
<gene>
    <name evidence="1" type="ORF">MMEN_LOCUS6137</name>
</gene>
<comment type="caution">
    <text evidence="1">The sequence shown here is derived from an EMBL/GenBank/DDBJ whole genome shotgun (WGS) entry which is preliminary data.</text>
</comment>
<evidence type="ECO:0000313" key="2">
    <source>
        <dbReference type="Proteomes" id="UP000677803"/>
    </source>
</evidence>
<sequence length="196" mass="22319">MAAHQQKWLHSKVGTPHALSSFLKFCTNVTESHTNPVEKITGTQDHSCVYCCVPVDMGKSNGSDDLDSNLYSPNKGKPDITKMLFCVCIFDNRFCISKCANTHKYPQKLIVSLVSDLLPSSIIPSENRDQYYLTHTYRPINTSRMVRFSLTHTRSQMWYEAATTLLQPHLPNSGEDDNIVLYCKQDKNKKMILLKN</sequence>
<name>A0A8S4AS72_9TELE</name>
<keyword evidence="2" id="KW-1185">Reference proteome</keyword>
<accession>A0A8S4AS72</accession>
<dbReference type="AlphaFoldDB" id="A0A8S4AS72"/>
<dbReference type="Proteomes" id="UP000677803">
    <property type="component" value="Unassembled WGS sequence"/>
</dbReference>